<gene>
    <name evidence="2" type="ORF">PLANPX_1608</name>
</gene>
<keyword evidence="3" id="KW-1185">Reference proteome</keyword>
<dbReference type="Pfam" id="PF12867">
    <property type="entry name" value="DinB_2"/>
    <property type="match status" value="1"/>
</dbReference>
<dbReference type="Gene3D" id="1.20.120.450">
    <property type="entry name" value="dinb family like domain"/>
    <property type="match status" value="1"/>
</dbReference>
<evidence type="ECO:0000259" key="1">
    <source>
        <dbReference type="Pfam" id="PF12867"/>
    </source>
</evidence>
<dbReference type="Proteomes" id="UP000326837">
    <property type="component" value="Chromosome"/>
</dbReference>
<sequence length="176" mass="19716">MFTPASIIYAWDNQLGYALALLDDLTDEQFILRPQGRMNHPAWIVGHIAAYHPVIIQLLRGEPVVDPKDDPLFGFAGHGPLDELAPYGSKRAMVDRFAAGHEQVAQALLAAKPEDFHRPPTLERWAKQYPTVEFMLPDLLLHHESLHIGQISIWRRAAGLPAVKLPARSIRPGLIK</sequence>
<dbReference type="InterPro" id="IPR034660">
    <property type="entry name" value="DinB/YfiT-like"/>
</dbReference>
<organism evidence="2 3">
    <name type="scientific">Lacipirellula parvula</name>
    <dbReference type="NCBI Taxonomy" id="2650471"/>
    <lineage>
        <taxon>Bacteria</taxon>
        <taxon>Pseudomonadati</taxon>
        <taxon>Planctomycetota</taxon>
        <taxon>Planctomycetia</taxon>
        <taxon>Pirellulales</taxon>
        <taxon>Lacipirellulaceae</taxon>
        <taxon>Lacipirellula</taxon>
    </lineage>
</organism>
<name>A0A5K7XCB6_9BACT</name>
<dbReference type="SUPFAM" id="SSF109854">
    <property type="entry name" value="DinB/YfiT-like putative metalloenzymes"/>
    <property type="match status" value="1"/>
</dbReference>
<feature type="domain" description="DinB-like" evidence="1">
    <location>
        <begin position="16"/>
        <end position="151"/>
    </location>
</feature>
<protein>
    <recommendedName>
        <fullName evidence="1">DinB-like domain-containing protein</fullName>
    </recommendedName>
</protein>
<dbReference type="InterPro" id="IPR024775">
    <property type="entry name" value="DinB-like"/>
</dbReference>
<reference evidence="3" key="1">
    <citation type="submission" date="2019-10" db="EMBL/GenBank/DDBJ databases">
        <title>Lacipirellula parvula gen. nov., sp. nov., representing a lineage of planctomycetes widespread in freshwater anoxic habitats, and description of the family Lacipirellulaceae.</title>
        <authorList>
            <person name="Dedysh S.N."/>
            <person name="Kulichevskaya I.S."/>
            <person name="Beletsky A.V."/>
            <person name="Rakitin A.L."/>
            <person name="Mardanov A.V."/>
            <person name="Ivanova A.A."/>
            <person name="Saltykova V.X."/>
            <person name="Rijpstra W.I.C."/>
            <person name="Sinninghe Damste J.S."/>
            <person name="Ravin N.V."/>
        </authorList>
    </citation>
    <scope>NUCLEOTIDE SEQUENCE [LARGE SCALE GENOMIC DNA]</scope>
    <source>
        <strain evidence="3">PX69</strain>
    </source>
</reference>
<evidence type="ECO:0000313" key="2">
    <source>
        <dbReference type="EMBL" id="BBO31996.1"/>
    </source>
</evidence>
<dbReference type="EMBL" id="AP021861">
    <property type="protein sequence ID" value="BBO31996.1"/>
    <property type="molecule type" value="Genomic_DNA"/>
</dbReference>
<dbReference type="KEGG" id="lpav:PLANPX_1608"/>
<accession>A0A5K7XCB6</accession>
<dbReference type="RefSeq" id="WP_152098042.1">
    <property type="nucleotide sequence ID" value="NZ_AP021861.1"/>
</dbReference>
<evidence type="ECO:0000313" key="3">
    <source>
        <dbReference type="Proteomes" id="UP000326837"/>
    </source>
</evidence>
<proteinExistence type="predicted"/>
<dbReference type="AlphaFoldDB" id="A0A5K7XCB6"/>